<evidence type="ECO:0000256" key="1">
    <source>
        <dbReference type="ARBA" id="ARBA00005568"/>
    </source>
</evidence>
<name>A0A8G2BEM4_9PROT</name>
<comment type="similarity">
    <text evidence="1">Belongs to the HpcH/HpaI aldolase family.</text>
</comment>
<evidence type="ECO:0000259" key="4">
    <source>
        <dbReference type="Pfam" id="PF03328"/>
    </source>
</evidence>
<dbReference type="Proteomes" id="UP000198615">
    <property type="component" value="Unassembled WGS sequence"/>
</dbReference>
<accession>A0A8G2BEM4</accession>
<evidence type="ECO:0000313" key="6">
    <source>
        <dbReference type="Proteomes" id="UP000198615"/>
    </source>
</evidence>
<dbReference type="AlphaFoldDB" id="A0A8G2BEM4"/>
<dbReference type="InterPro" id="IPR015813">
    <property type="entry name" value="Pyrv/PenolPyrv_kinase-like_dom"/>
</dbReference>
<proteinExistence type="inferred from homology"/>
<evidence type="ECO:0000256" key="2">
    <source>
        <dbReference type="ARBA" id="ARBA00022723"/>
    </source>
</evidence>
<dbReference type="SUPFAM" id="SSF51621">
    <property type="entry name" value="Phosphoenolpyruvate/pyruvate domain"/>
    <property type="match status" value="1"/>
</dbReference>
<dbReference type="InterPro" id="IPR040442">
    <property type="entry name" value="Pyrv_kinase-like_dom_sf"/>
</dbReference>
<dbReference type="RefSeq" id="WP_175474057.1">
    <property type="nucleotide sequence ID" value="NZ_FNBW01000001.1"/>
</dbReference>
<keyword evidence="2" id="KW-0479">Metal-binding</keyword>
<gene>
    <name evidence="5" type="ORF">SAMN05660686_00209</name>
</gene>
<dbReference type="EMBL" id="FNBW01000001">
    <property type="protein sequence ID" value="SDF09148.1"/>
    <property type="molecule type" value="Genomic_DNA"/>
</dbReference>
<dbReference type="PANTHER" id="PTHR30502:SF0">
    <property type="entry name" value="PHOSPHOENOLPYRUVATE CARBOXYLASE FAMILY PROTEIN"/>
    <property type="match status" value="1"/>
</dbReference>
<dbReference type="Pfam" id="PF03328">
    <property type="entry name" value="HpcH_HpaI"/>
    <property type="match status" value="1"/>
</dbReference>
<dbReference type="GO" id="GO:0005737">
    <property type="term" value="C:cytoplasm"/>
    <property type="evidence" value="ECO:0007669"/>
    <property type="project" value="TreeGrafter"/>
</dbReference>
<comment type="caution">
    <text evidence="5">The sequence shown here is derived from an EMBL/GenBank/DDBJ whole genome shotgun (WGS) entry which is preliminary data.</text>
</comment>
<dbReference type="InterPro" id="IPR005000">
    <property type="entry name" value="Aldolase/citrate-lyase_domain"/>
</dbReference>
<keyword evidence="6" id="KW-1185">Reference proteome</keyword>
<dbReference type="InterPro" id="IPR050251">
    <property type="entry name" value="HpcH-HpaI_aldolase"/>
</dbReference>
<organism evidence="5 6">
    <name type="scientific">Thalassobaculum litoreum DSM 18839</name>
    <dbReference type="NCBI Taxonomy" id="1123362"/>
    <lineage>
        <taxon>Bacteria</taxon>
        <taxon>Pseudomonadati</taxon>
        <taxon>Pseudomonadota</taxon>
        <taxon>Alphaproteobacteria</taxon>
        <taxon>Rhodospirillales</taxon>
        <taxon>Thalassobaculaceae</taxon>
        <taxon>Thalassobaculum</taxon>
    </lineage>
</organism>
<feature type="domain" description="HpcH/HpaI aldolase/citrate lyase" evidence="4">
    <location>
        <begin position="20"/>
        <end position="236"/>
    </location>
</feature>
<evidence type="ECO:0000256" key="3">
    <source>
        <dbReference type="ARBA" id="ARBA00023239"/>
    </source>
</evidence>
<dbReference type="GO" id="GO:0046872">
    <property type="term" value="F:metal ion binding"/>
    <property type="evidence" value="ECO:0007669"/>
    <property type="project" value="UniProtKB-KW"/>
</dbReference>
<keyword evidence="3" id="KW-0456">Lyase</keyword>
<dbReference type="Gene3D" id="3.20.20.60">
    <property type="entry name" value="Phosphoenolpyruvate-binding domains"/>
    <property type="match status" value="1"/>
</dbReference>
<evidence type="ECO:0000313" key="5">
    <source>
        <dbReference type="EMBL" id="SDF09148.1"/>
    </source>
</evidence>
<protein>
    <submittedName>
        <fullName evidence="5">4-hydroxy-2-oxoheptanedioate aldolase</fullName>
    </submittedName>
</protein>
<reference evidence="5 6" key="1">
    <citation type="submission" date="2016-10" db="EMBL/GenBank/DDBJ databases">
        <authorList>
            <person name="Varghese N."/>
            <person name="Submissions S."/>
        </authorList>
    </citation>
    <scope>NUCLEOTIDE SEQUENCE [LARGE SCALE GENOMIC DNA]</scope>
    <source>
        <strain evidence="5 6">DSM 18839</strain>
    </source>
</reference>
<sequence length="256" mass="27199">MKSRLHDVWAADRGALNGWLSIPSTVTAEITALQDYDSLTLDLQHGLVDYQSALELMQAVTGYGKTVLARVPWNEPGIIMKLLDGGALGIICPMINTAEEAARFVGACQYAPRGYRSSGPTRAGLIYPDYFKNANDTIVTLAMIETVQAVDNLDAILATPNLTGVYVGPGDLAVSMGKPPALDHTDPEMAGVIDGILQKTKAAGLKCGMHCLNPPFMADAVKQGFDFLTLASDVRIFTAAQAAGVAEFRKLGGGDR</sequence>
<dbReference type="PANTHER" id="PTHR30502">
    <property type="entry name" value="2-KETO-3-DEOXY-L-RHAMNONATE ALDOLASE"/>
    <property type="match status" value="1"/>
</dbReference>
<dbReference type="GO" id="GO:0016832">
    <property type="term" value="F:aldehyde-lyase activity"/>
    <property type="evidence" value="ECO:0007669"/>
    <property type="project" value="TreeGrafter"/>
</dbReference>